<reference evidence="1" key="1">
    <citation type="submission" date="2009-06" db="EMBL/GenBank/DDBJ databases">
        <title>Complete sequence plasmid 1 of Ralstonia pickettii 12D.</title>
        <authorList>
            <consortium name="US DOE Joint Genome Institute"/>
            <person name="Lucas S."/>
            <person name="Copeland A."/>
            <person name="Lapidus A."/>
            <person name="Glavina del Rio T."/>
            <person name="Dalin E."/>
            <person name="Tice H."/>
            <person name="Bruce D."/>
            <person name="Goodwin L."/>
            <person name="Pitluck S."/>
            <person name="Sims D."/>
            <person name="Meincke L."/>
            <person name="Brettin T."/>
            <person name="Detter J.C."/>
            <person name="Han C."/>
            <person name="Larimer F."/>
            <person name="Land M."/>
            <person name="Hauser L."/>
            <person name="Kyrpides N."/>
            <person name="Ovchinnikova G."/>
            <person name="Marsh T."/>
            <person name="Richardson P."/>
        </authorList>
    </citation>
    <scope>NUCLEOTIDE SEQUENCE [LARGE SCALE GENOMIC DNA]</scope>
    <source>
        <strain evidence="1">12D</strain>
        <plasmid>12D</plasmid>
        <plasmid evidence="1">pRp12D01</plasmid>
    </source>
</reference>
<accession>C6BPL4</accession>
<keyword evidence="1" id="KW-0614">Plasmid</keyword>
<name>C6BPL4_RALP1</name>
<proteinExistence type="predicted"/>
<dbReference type="KEGG" id="rpf:Rpic12D_4904"/>
<gene>
    <name evidence="1" type="ordered locus">Rpic12D_4904</name>
</gene>
<protein>
    <recommendedName>
        <fullName evidence="2">Phage head morphogenesis domain-containing protein</fullName>
    </recommendedName>
</protein>
<geneLocation type="plasmid" evidence="1">
    <name>pRp12D01</name>
</geneLocation>
<sequence length="176" mass="19280">MLKRLLGFATGTKTKVQKAAEKVCIPVGFANYTAADFASQFNIDPIMAQRVAMDYAALFSNGSAQQFGAAVAARPRDLAHLSDLIASRYGLVKENAVPISRFFSMVAIAREAQRRMVELSITKAAWVSLEGVPFACHSALSGTEFNPQIGLRTEGEFVLPATRFDCQCFYQVKLDF</sequence>
<organism evidence="1">
    <name type="scientific">Ralstonia pickettii (strain 12D)</name>
    <dbReference type="NCBI Taxonomy" id="428406"/>
    <lineage>
        <taxon>Bacteria</taxon>
        <taxon>Pseudomonadati</taxon>
        <taxon>Pseudomonadota</taxon>
        <taxon>Betaproteobacteria</taxon>
        <taxon>Burkholderiales</taxon>
        <taxon>Burkholderiaceae</taxon>
        <taxon>Ralstonia</taxon>
    </lineage>
</organism>
<dbReference type="AlphaFoldDB" id="C6BPL4"/>
<dbReference type="EMBL" id="CP001646">
    <property type="protein sequence ID" value="ACS66138.1"/>
    <property type="molecule type" value="Genomic_DNA"/>
</dbReference>
<evidence type="ECO:0008006" key="2">
    <source>
        <dbReference type="Google" id="ProtNLM"/>
    </source>
</evidence>
<dbReference type="HOGENOM" id="CLU_1523941_0_0_4"/>
<evidence type="ECO:0000313" key="1">
    <source>
        <dbReference type="EMBL" id="ACS66138.1"/>
    </source>
</evidence>